<gene>
    <name evidence="2" type="ORF">JBS370_LOCUS31199</name>
</gene>
<protein>
    <recommendedName>
        <fullName evidence="1">TIR domain-containing protein</fullName>
    </recommendedName>
</protein>
<evidence type="ECO:0000313" key="2">
    <source>
        <dbReference type="EMBL" id="CAF4090176.1"/>
    </source>
</evidence>
<dbReference type="PANTHER" id="PTHR46270">
    <property type="entry name" value="ARMADILLO-TYPE FOLD-RELATED"/>
    <property type="match status" value="1"/>
</dbReference>
<dbReference type="AlphaFoldDB" id="A0A819V0V2"/>
<dbReference type="Gene3D" id="3.40.50.10140">
    <property type="entry name" value="Toll/interleukin-1 receptor homology (TIR) domain"/>
    <property type="match status" value="1"/>
</dbReference>
<sequence length="188" mass="21882">IQMSSKRHIMLSYQWDNQKLVTEVYHRLSAKNIPLWMDIHGGMKGHLSESMAAGVENAAAICCFLTPKYQDSVACKNELTYAKEQDVCIIPIRLVATWKPTGWLGFTITGHKWIDFRDIDTNMDLRIQQLIAEIQMLVGNKLDCFQGMKQWNFIHDEDKKEEEHNEEHSLSISEYESKKKKTNYCHFA</sequence>
<dbReference type="Proteomes" id="UP000663836">
    <property type="component" value="Unassembled WGS sequence"/>
</dbReference>
<dbReference type="GO" id="GO:0007165">
    <property type="term" value="P:signal transduction"/>
    <property type="evidence" value="ECO:0007669"/>
    <property type="project" value="InterPro"/>
</dbReference>
<reference evidence="2" key="1">
    <citation type="submission" date="2021-02" db="EMBL/GenBank/DDBJ databases">
        <authorList>
            <person name="Nowell W R."/>
        </authorList>
    </citation>
    <scope>NUCLEOTIDE SEQUENCE</scope>
</reference>
<feature type="non-terminal residue" evidence="2">
    <location>
        <position position="1"/>
    </location>
</feature>
<dbReference type="PANTHER" id="PTHR46270:SF2">
    <property type="entry name" value="TIR DOMAIN-CONTAINING PROTEIN"/>
    <property type="match status" value="1"/>
</dbReference>
<accession>A0A819V0V2</accession>
<evidence type="ECO:0000259" key="1">
    <source>
        <dbReference type="Pfam" id="PF13676"/>
    </source>
</evidence>
<dbReference type="SUPFAM" id="SSF52200">
    <property type="entry name" value="Toll/Interleukin receptor TIR domain"/>
    <property type="match status" value="1"/>
</dbReference>
<dbReference type="InterPro" id="IPR035897">
    <property type="entry name" value="Toll_tir_struct_dom_sf"/>
</dbReference>
<evidence type="ECO:0000313" key="3">
    <source>
        <dbReference type="Proteomes" id="UP000663836"/>
    </source>
</evidence>
<comment type="caution">
    <text evidence="2">The sequence shown here is derived from an EMBL/GenBank/DDBJ whole genome shotgun (WGS) entry which is preliminary data.</text>
</comment>
<dbReference type="InterPro" id="IPR000157">
    <property type="entry name" value="TIR_dom"/>
</dbReference>
<feature type="domain" description="TIR" evidence="1">
    <location>
        <begin position="9"/>
        <end position="121"/>
    </location>
</feature>
<proteinExistence type="predicted"/>
<dbReference type="Pfam" id="PF13676">
    <property type="entry name" value="TIR_2"/>
    <property type="match status" value="1"/>
</dbReference>
<organism evidence="2 3">
    <name type="scientific">Rotaria sordida</name>
    <dbReference type="NCBI Taxonomy" id="392033"/>
    <lineage>
        <taxon>Eukaryota</taxon>
        <taxon>Metazoa</taxon>
        <taxon>Spiralia</taxon>
        <taxon>Gnathifera</taxon>
        <taxon>Rotifera</taxon>
        <taxon>Eurotatoria</taxon>
        <taxon>Bdelloidea</taxon>
        <taxon>Philodinida</taxon>
        <taxon>Philodinidae</taxon>
        <taxon>Rotaria</taxon>
    </lineage>
</organism>
<dbReference type="EMBL" id="CAJOBD010007564">
    <property type="protein sequence ID" value="CAF4090176.1"/>
    <property type="molecule type" value="Genomic_DNA"/>
</dbReference>
<name>A0A819V0V2_9BILA</name>